<dbReference type="CDD" id="cd06222">
    <property type="entry name" value="RNase_H_like"/>
    <property type="match status" value="1"/>
</dbReference>
<reference evidence="2 3" key="1">
    <citation type="submission" date="2023-03" db="EMBL/GenBank/DDBJ databases">
        <title>WGS of Gossypium arboreum.</title>
        <authorList>
            <person name="Yu D."/>
        </authorList>
    </citation>
    <scope>NUCLEOTIDE SEQUENCE [LARGE SCALE GENOMIC DNA]</scope>
    <source>
        <tissue evidence="2">Leaf</tissue>
    </source>
</reference>
<dbReference type="PANTHER" id="PTHR47074">
    <property type="entry name" value="BNAC02G40300D PROTEIN"/>
    <property type="match status" value="1"/>
</dbReference>
<dbReference type="Proteomes" id="UP001358586">
    <property type="component" value="Chromosome 6"/>
</dbReference>
<dbReference type="Pfam" id="PF13456">
    <property type="entry name" value="RVT_3"/>
    <property type="match status" value="1"/>
</dbReference>
<name>A0ABR0PKJ7_GOSAR</name>
<gene>
    <name evidence="2" type="ORF">PVK06_019610</name>
</gene>
<evidence type="ECO:0000313" key="2">
    <source>
        <dbReference type="EMBL" id="KAK5824826.1"/>
    </source>
</evidence>
<dbReference type="SUPFAM" id="SSF53098">
    <property type="entry name" value="Ribonuclease H-like"/>
    <property type="match status" value="1"/>
</dbReference>
<keyword evidence="3" id="KW-1185">Reference proteome</keyword>
<accession>A0ABR0PKJ7</accession>
<evidence type="ECO:0000313" key="3">
    <source>
        <dbReference type="Proteomes" id="UP001358586"/>
    </source>
</evidence>
<sequence>MSGHEIARRTRTYIAELDALKERKLTLNSTGNTQQVCRSGRVTIHFNAAFDRQSSRSATGLLVQNAEGEILASQAVIHSEIATPSMAEAYAGLQAVKLGIFMRLNKIEIVRDSKTVIKKCRNTGIDKSVIGAIIRDIQTRKDRFQEIEFHFVPKPGNVDAHVIAKEALKRGVNFYLLGGIPESVRQVLENLWSEHPD</sequence>
<comment type="caution">
    <text evidence="2">The sequence shown here is derived from an EMBL/GenBank/DDBJ whole genome shotgun (WGS) entry which is preliminary data.</text>
</comment>
<dbReference type="InterPro" id="IPR052929">
    <property type="entry name" value="RNase_H-like_EbsB-rel"/>
</dbReference>
<dbReference type="EMBL" id="JARKNE010000006">
    <property type="protein sequence ID" value="KAK5824826.1"/>
    <property type="molecule type" value="Genomic_DNA"/>
</dbReference>
<dbReference type="InterPro" id="IPR012337">
    <property type="entry name" value="RNaseH-like_sf"/>
</dbReference>
<feature type="domain" description="RNase H type-1" evidence="1">
    <location>
        <begin position="46"/>
        <end position="167"/>
    </location>
</feature>
<organism evidence="2 3">
    <name type="scientific">Gossypium arboreum</name>
    <name type="common">Tree cotton</name>
    <name type="synonym">Gossypium nanking</name>
    <dbReference type="NCBI Taxonomy" id="29729"/>
    <lineage>
        <taxon>Eukaryota</taxon>
        <taxon>Viridiplantae</taxon>
        <taxon>Streptophyta</taxon>
        <taxon>Embryophyta</taxon>
        <taxon>Tracheophyta</taxon>
        <taxon>Spermatophyta</taxon>
        <taxon>Magnoliopsida</taxon>
        <taxon>eudicotyledons</taxon>
        <taxon>Gunneridae</taxon>
        <taxon>Pentapetalae</taxon>
        <taxon>rosids</taxon>
        <taxon>malvids</taxon>
        <taxon>Malvales</taxon>
        <taxon>Malvaceae</taxon>
        <taxon>Malvoideae</taxon>
        <taxon>Gossypium</taxon>
    </lineage>
</organism>
<proteinExistence type="predicted"/>
<dbReference type="Gene3D" id="3.30.420.10">
    <property type="entry name" value="Ribonuclease H-like superfamily/Ribonuclease H"/>
    <property type="match status" value="1"/>
</dbReference>
<dbReference type="InterPro" id="IPR036397">
    <property type="entry name" value="RNaseH_sf"/>
</dbReference>
<dbReference type="PANTHER" id="PTHR47074:SF61">
    <property type="entry name" value="RNASE H TYPE-1 DOMAIN-CONTAINING PROTEIN"/>
    <property type="match status" value="1"/>
</dbReference>
<evidence type="ECO:0000259" key="1">
    <source>
        <dbReference type="Pfam" id="PF13456"/>
    </source>
</evidence>
<dbReference type="InterPro" id="IPR044730">
    <property type="entry name" value="RNase_H-like_dom_plant"/>
</dbReference>
<dbReference type="InterPro" id="IPR002156">
    <property type="entry name" value="RNaseH_domain"/>
</dbReference>
<protein>
    <recommendedName>
        <fullName evidence="1">RNase H type-1 domain-containing protein</fullName>
    </recommendedName>
</protein>